<comment type="caution">
    <text evidence="1">The sequence shown here is derived from an EMBL/GenBank/DDBJ whole genome shotgun (WGS) entry which is preliminary data.</text>
</comment>
<dbReference type="AlphaFoldDB" id="A0A544UC59"/>
<accession>A0A544UC59</accession>
<protein>
    <submittedName>
        <fullName evidence="1">Uncharacterized protein</fullName>
    </submittedName>
</protein>
<gene>
    <name evidence="1" type="ORF">C7Y47_17085</name>
</gene>
<sequence>MTLDVGTNEVIDRKIYNEVSPTDSGQAGYWSDTWDCLKNAWKNAPELTKELCSAACLSVIFGGNIVGIVACASCLGAQAMVCLIH</sequence>
<name>A0A544UC59_LYSSH</name>
<proteinExistence type="predicted"/>
<dbReference type="OrthoDB" id="2735378at2"/>
<reference evidence="1 2" key="1">
    <citation type="submission" date="2018-03" db="EMBL/GenBank/DDBJ databases">
        <title>Aerobic endospore-forming bacteria genome sequencing and assembly.</title>
        <authorList>
            <person name="Cavalcante D.A."/>
            <person name="Driks A."/>
            <person name="Putonti C."/>
            <person name="De-Souza M.T."/>
        </authorList>
    </citation>
    <scope>NUCLEOTIDE SEQUENCE [LARGE SCALE GENOMIC DNA]</scope>
    <source>
        <strain evidence="1 2">SDF0037</strain>
    </source>
</reference>
<evidence type="ECO:0000313" key="2">
    <source>
        <dbReference type="Proteomes" id="UP000317944"/>
    </source>
</evidence>
<dbReference type="Proteomes" id="UP000317944">
    <property type="component" value="Unassembled WGS sequence"/>
</dbReference>
<evidence type="ECO:0000313" key="1">
    <source>
        <dbReference type="EMBL" id="TQR29921.1"/>
    </source>
</evidence>
<dbReference type="EMBL" id="SADV01000016">
    <property type="protein sequence ID" value="TQR29921.1"/>
    <property type="molecule type" value="Genomic_DNA"/>
</dbReference>
<organism evidence="1 2">
    <name type="scientific">Lysinibacillus sphaericus</name>
    <name type="common">Bacillus sphaericus</name>
    <dbReference type="NCBI Taxonomy" id="1421"/>
    <lineage>
        <taxon>Bacteria</taxon>
        <taxon>Bacillati</taxon>
        <taxon>Bacillota</taxon>
        <taxon>Bacilli</taxon>
        <taxon>Bacillales</taxon>
        <taxon>Bacillaceae</taxon>
        <taxon>Lysinibacillus</taxon>
    </lineage>
</organism>